<accession>A0A9D4LT29</accession>
<comment type="cofactor">
    <cofactor evidence="1">
        <name>pyridoxal 5'-phosphate</name>
        <dbReference type="ChEBI" id="CHEBI:597326"/>
    </cofactor>
</comment>
<gene>
    <name evidence="6" type="ORF">DPMN_026249</name>
</gene>
<keyword evidence="7" id="KW-1185">Reference proteome</keyword>
<dbReference type="OrthoDB" id="186866at2759"/>
<dbReference type="Pfam" id="PF01168">
    <property type="entry name" value="Ala_racemase_N"/>
    <property type="match status" value="1"/>
</dbReference>
<dbReference type="SMART" id="SM01005">
    <property type="entry name" value="Ala_racemase_C"/>
    <property type="match status" value="1"/>
</dbReference>
<dbReference type="PANTHER" id="PTHR30511:SF0">
    <property type="entry name" value="ALANINE RACEMASE, CATABOLIC-RELATED"/>
    <property type="match status" value="1"/>
</dbReference>
<evidence type="ECO:0000256" key="4">
    <source>
        <dbReference type="PIRSR" id="PIRSR600821-52"/>
    </source>
</evidence>
<dbReference type="SUPFAM" id="SSF51419">
    <property type="entry name" value="PLP-binding barrel"/>
    <property type="match status" value="1"/>
</dbReference>
<comment type="caution">
    <text evidence="6">The sequence shown here is derived from an EMBL/GenBank/DDBJ whole genome shotgun (WGS) entry which is preliminary data.</text>
</comment>
<feature type="domain" description="Alanine racemase C-terminal" evidence="5">
    <location>
        <begin position="136"/>
        <end position="262"/>
    </location>
</feature>
<dbReference type="InterPro" id="IPR000821">
    <property type="entry name" value="Ala_racemase"/>
</dbReference>
<reference evidence="6" key="1">
    <citation type="journal article" date="2019" name="bioRxiv">
        <title>The Genome of the Zebra Mussel, Dreissena polymorpha: A Resource for Invasive Species Research.</title>
        <authorList>
            <person name="McCartney M.A."/>
            <person name="Auch B."/>
            <person name="Kono T."/>
            <person name="Mallez S."/>
            <person name="Zhang Y."/>
            <person name="Obille A."/>
            <person name="Becker A."/>
            <person name="Abrahante J.E."/>
            <person name="Garbe J."/>
            <person name="Badalamenti J.P."/>
            <person name="Herman A."/>
            <person name="Mangelson H."/>
            <person name="Liachko I."/>
            <person name="Sullivan S."/>
            <person name="Sone E.D."/>
            <person name="Koren S."/>
            <person name="Silverstein K.A.T."/>
            <person name="Beckman K.B."/>
            <person name="Gohl D.M."/>
        </authorList>
    </citation>
    <scope>NUCLEOTIDE SEQUENCE</scope>
    <source>
        <strain evidence="6">Duluth1</strain>
        <tissue evidence="6">Whole animal</tissue>
    </source>
</reference>
<dbReference type="Gene3D" id="2.40.37.10">
    <property type="entry name" value="Lyase, Ornithine Decarboxylase, Chain A, domain 1"/>
    <property type="match status" value="1"/>
</dbReference>
<proteinExistence type="predicted"/>
<evidence type="ECO:0000313" key="7">
    <source>
        <dbReference type="Proteomes" id="UP000828390"/>
    </source>
</evidence>
<keyword evidence="2" id="KW-0663">Pyridoxal phosphate</keyword>
<dbReference type="PRINTS" id="PR00992">
    <property type="entry name" value="ALARACEMASE"/>
</dbReference>
<evidence type="ECO:0000256" key="2">
    <source>
        <dbReference type="ARBA" id="ARBA00022898"/>
    </source>
</evidence>
<sequence length="273" mass="29998">MFLCPSVPEHESGTVGRVVIKVDSGMSRNGCQPGDLSEIVEFCENNKIPVHSIMTHFAQSWDDPVFTKAQLDTFMEVAKPYRNRGIKIHAANSGAIVNQIGVDLDYVRPGISMYGQAPDTSELGVSATMRLGLLPAISWYALANKVTRLAKGRVVGYDQTYKCTHEETIAVIPIGYADGYLRSHSSACVRTLDGTLCPVVGRVSMDAITIRLPAEAISCREFCLMPSDFNENNSSVAFARYQNTIPYEVCTNLSRRMPRLYVEDGSVMSATNI</sequence>
<organism evidence="6 7">
    <name type="scientific">Dreissena polymorpha</name>
    <name type="common">Zebra mussel</name>
    <name type="synonym">Mytilus polymorpha</name>
    <dbReference type="NCBI Taxonomy" id="45954"/>
    <lineage>
        <taxon>Eukaryota</taxon>
        <taxon>Metazoa</taxon>
        <taxon>Spiralia</taxon>
        <taxon>Lophotrochozoa</taxon>
        <taxon>Mollusca</taxon>
        <taxon>Bivalvia</taxon>
        <taxon>Autobranchia</taxon>
        <taxon>Heteroconchia</taxon>
        <taxon>Euheterodonta</taxon>
        <taxon>Imparidentia</taxon>
        <taxon>Neoheterodontei</taxon>
        <taxon>Myida</taxon>
        <taxon>Dreissenoidea</taxon>
        <taxon>Dreissenidae</taxon>
        <taxon>Dreissena</taxon>
    </lineage>
</organism>
<dbReference type="Gene3D" id="3.20.20.10">
    <property type="entry name" value="Alanine racemase"/>
    <property type="match status" value="1"/>
</dbReference>
<dbReference type="GO" id="GO:0005829">
    <property type="term" value="C:cytosol"/>
    <property type="evidence" value="ECO:0007669"/>
    <property type="project" value="TreeGrafter"/>
</dbReference>
<evidence type="ECO:0000313" key="6">
    <source>
        <dbReference type="EMBL" id="KAH3863269.1"/>
    </source>
</evidence>
<dbReference type="SUPFAM" id="SSF50621">
    <property type="entry name" value="Alanine racemase C-terminal domain-like"/>
    <property type="match status" value="1"/>
</dbReference>
<evidence type="ECO:0000256" key="1">
    <source>
        <dbReference type="ARBA" id="ARBA00001933"/>
    </source>
</evidence>
<dbReference type="GO" id="GO:0030170">
    <property type="term" value="F:pyridoxal phosphate binding"/>
    <property type="evidence" value="ECO:0007669"/>
    <property type="project" value="TreeGrafter"/>
</dbReference>
<dbReference type="Pfam" id="PF00842">
    <property type="entry name" value="Ala_racemase_C"/>
    <property type="match status" value="1"/>
</dbReference>
<dbReference type="Proteomes" id="UP000828390">
    <property type="component" value="Unassembled WGS sequence"/>
</dbReference>
<dbReference type="InterPro" id="IPR029066">
    <property type="entry name" value="PLP-binding_barrel"/>
</dbReference>
<keyword evidence="3" id="KW-0413">Isomerase</keyword>
<reference evidence="6" key="2">
    <citation type="submission" date="2020-11" db="EMBL/GenBank/DDBJ databases">
        <authorList>
            <person name="McCartney M.A."/>
            <person name="Auch B."/>
            <person name="Kono T."/>
            <person name="Mallez S."/>
            <person name="Becker A."/>
            <person name="Gohl D.M."/>
            <person name="Silverstein K.A.T."/>
            <person name="Koren S."/>
            <person name="Bechman K.B."/>
            <person name="Herman A."/>
            <person name="Abrahante J.E."/>
            <person name="Garbe J."/>
        </authorList>
    </citation>
    <scope>NUCLEOTIDE SEQUENCE</scope>
    <source>
        <strain evidence="6">Duluth1</strain>
        <tissue evidence="6">Whole animal</tissue>
    </source>
</reference>
<protein>
    <recommendedName>
        <fullName evidence="5">Alanine racemase C-terminal domain-containing protein</fullName>
    </recommendedName>
</protein>
<evidence type="ECO:0000256" key="3">
    <source>
        <dbReference type="ARBA" id="ARBA00023235"/>
    </source>
</evidence>
<dbReference type="InterPro" id="IPR001608">
    <property type="entry name" value="Ala_racemase_N"/>
</dbReference>
<dbReference type="GO" id="GO:0006522">
    <property type="term" value="P:alanine metabolic process"/>
    <property type="evidence" value="ECO:0007669"/>
    <property type="project" value="InterPro"/>
</dbReference>
<dbReference type="EMBL" id="JAIWYP010000002">
    <property type="protein sequence ID" value="KAH3863269.1"/>
    <property type="molecule type" value="Genomic_DNA"/>
</dbReference>
<name>A0A9D4LT29_DREPO</name>
<dbReference type="InterPro" id="IPR011079">
    <property type="entry name" value="Ala_racemase_C"/>
</dbReference>
<evidence type="ECO:0000259" key="5">
    <source>
        <dbReference type="SMART" id="SM01005"/>
    </source>
</evidence>
<dbReference type="InterPro" id="IPR009006">
    <property type="entry name" value="Ala_racemase/Decarboxylase_C"/>
</dbReference>
<feature type="binding site" evidence="4">
    <location>
        <position position="205"/>
    </location>
    <ligand>
        <name>substrate</name>
    </ligand>
</feature>
<dbReference type="GO" id="GO:0008784">
    <property type="term" value="F:alanine racemase activity"/>
    <property type="evidence" value="ECO:0007669"/>
    <property type="project" value="InterPro"/>
</dbReference>
<feature type="binding site" evidence="4">
    <location>
        <position position="28"/>
    </location>
    <ligand>
        <name>substrate</name>
    </ligand>
</feature>
<dbReference type="AlphaFoldDB" id="A0A9D4LT29"/>
<dbReference type="PANTHER" id="PTHR30511">
    <property type="entry name" value="ALANINE RACEMASE"/>
    <property type="match status" value="1"/>
</dbReference>